<reference evidence="2 3" key="1">
    <citation type="submission" date="2015-12" db="EMBL/GenBank/DDBJ databases">
        <title>Dictyostelia acquired genes for synthesis and detection of signals that induce cell-type specialization by lateral gene transfer from prokaryotes.</title>
        <authorList>
            <person name="Gloeckner G."/>
            <person name="Schaap P."/>
        </authorList>
    </citation>
    <scope>NUCLEOTIDE SEQUENCE [LARGE SCALE GENOMIC DNA]</scope>
    <source>
        <strain evidence="2 3">TK</strain>
    </source>
</reference>
<evidence type="ECO:0000256" key="1">
    <source>
        <dbReference type="SAM" id="MobiDB-lite"/>
    </source>
</evidence>
<dbReference type="AlphaFoldDB" id="A0A152A732"/>
<keyword evidence="3" id="KW-1185">Reference proteome</keyword>
<gene>
    <name evidence="2" type="ORF">DLAC_01874</name>
</gene>
<feature type="region of interest" description="Disordered" evidence="1">
    <location>
        <begin position="36"/>
        <end position="64"/>
    </location>
</feature>
<accession>A0A152A732</accession>
<dbReference type="Proteomes" id="UP000076078">
    <property type="component" value="Unassembled WGS sequence"/>
</dbReference>
<comment type="caution">
    <text evidence="2">The sequence shown here is derived from an EMBL/GenBank/DDBJ whole genome shotgun (WGS) entry which is preliminary data.</text>
</comment>
<feature type="compositionally biased region" description="Acidic residues" evidence="1">
    <location>
        <begin position="45"/>
        <end position="64"/>
    </location>
</feature>
<feature type="region of interest" description="Disordered" evidence="1">
    <location>
        <begin position="282"/>
        <end position="310"/>
    </location>
</feature>
<feature type="compositionally biased region" description="Low complexity" evidence="1">
    <location>
        <begin position="288"/>
        <end position="301"/>
    </location>
</feature>
<name>A0A152A732_TIELA</name>
<organism evidence="2 3">
    <name type="scientific">Tieghemostelium lacteum</name>
    <name type="common">Slime mold</name>
    <name type="synonym">Dictyostelium lacteum</name>
    <dbReference type="NCBI Taxonomy" id="361077"/>
    <lineage>
        <taxon>Eukaryota</taxon>
        <taxon>Amoebozoa</taxon>
        <taxon>Evosea</taxon>
        <taxon>Eumycetozoa</taxon>
        <taxon>Dictyostelia</taxon>
        <taxon>Dictyosteliales</taxon>
        <taxon>Raperosteliaceae</taxon>
        <taxon>Tieghemostelium</taxon>
    </lineage>
</organism>
<protein>
    <submittedName>
        <fullName evidence="2">U3 snoRNP protein</fullName>
    </submittedName>
</protein>
<evidence type="ECO:0000313" key="2">
    <source>
        <dbReference type="EMBL" id="KYR01857.1"/>
    </source>
</evidence>
<sequence>MTTITNQLTKSLSSGKFNEFFIEYLCEQINSNPRDYIDDRGNNLLDEDKEDEDEEDEEDEEVEEDVDINVGGITFTASVKFTYDFVGGAGVDISKSYLFDWTVTSKQTRNFYEEIFYHFEKPQYFISEPIISEYDKQKSFEYNVDKFYDEIFNIHEVLSLCDTIEPIIKVGKTTMDLKKRMSGYIYKTQKIFHIMVPLYYFQNNDIPDDLKPYEVDCEVLALIYERSLEKRTKKYRQNLTPLEEIEITYLSTEDGDSGGGRVSTKIPEGCWIYMVIGDKELYEPPKPTSTTTTSTTTQSNNKKQKAQTKK</sequence>
<proteinExistence type="predicted"/>
<dbReference type="EMBL" id="LODT01000006">
    <property type="protein sequence ID" value="KYR01857.1"/>
    <property type="molecule type" value="Genomic_DNA"/>
</dbReference>
<evidence type="ECO:0000313" key="3">
    <source>
        <dbReference type="Proteomes" id="UP000076078"/>
    </source>
</evidence>
<dbReference type="InParanoid" id="A0A152A732"/>